<comment type="subcellular location">
    <subcellularLocation>
        <location evidence="1">Golgi apparatus membrane</location>
        <topology evidence="1">Single-pass type II membrane protein</topology>
    </subcellularLocation>
</comment>
<name>A0A835C5U4_9POAL</name>
<dbReference type="Pfam" id="PF13839">
    <property type="entry name" value="PC-Esterase"/>
    <property type="match status" value="3"/>
</dbReference>
<evidence type="ECO:0000256" key="9">
    <source>
        <dbReference type="SAM" id="MobiDB-lite"/>
    </source>
</evidence>
<keyword evidence="5" id="KW-0735">Signal-anchor</keyword>
<feature type="domain" description="Trichome birefringence-like N-terminal" evidence="11">
    <location>
        <begin position="264"/>
        <end position="321"/>
    </location>
</feature>
<evidence type="ECO:0008006" key="14">
    <source>
        <dbReference type="Google" id="ProtNLM"/>
    </source>
</evidence>
<evidence type="ECO:0000259" key="10">
    <source>
        <dbReference type="Pfam" id="PF13839"/>
    </source>
</evidence>
<keyword evidence="7" id="KW-0333">Golgi apparatus</keyword>
<keyword evidence="13" id="KW-1185">Reference proteome</keyword>
<feature type="domain" description="Trichome birefringence-like C-terminal" evidence="10">
    <location>
        <begin position="322"/>
        <end position="502"/>
    </location>
</feature>
<sequence>MSQLEMFVIPQRMQIPRCKARLRGSDHQLEHSIYAGPQITSRSFLLYPVITRIEDNPDPTSNMYPIKINLHPACLLPGRYPQFRGVAGIALSYPELCMTHRFHFPGRTDAKGRKCIHGAAAAYSKGQIGKGNEYESTAELQLLTSPRPSNELVIITAATRLLAASAAAAAAGLVITDCSLDPSIHRSSISGIKGTERSLCFVVAPYMTTMLPFRGRNNATALAVALSASVVLLHALSPASARSAGLAASARHRRDIATPAGTASCDVFSGSWVLAGGGDGSATAAYTGYSCPLIDAEFNCQLYGRPDSDYLRYRWKPDGCELPRFDGADFLARMKGKTVMFVGDSLGRNQWESLVCLLHADAPQSPAQLVSSDPLYNYKFLEYEVTIAFYRAQYLVDIDVVQGKRVLMLDEISGNAEAWRGADVLSFNSGHWWTHTGSMQGYAIPSLLQWDYMGESGRYYEDMDRTVAFQHGLTTWANWVDLNVDPAKTRVFFQSMSPTHYRYLPASISHPTPPISLWELPHYCLAVHVHTCKHVQARVRASKEWPNPVSKNCYGETTPASAQDQVIQSVLRGMKSPVRLLDITALSAMRKDAHPSVYSGDLSPAQRANPGGSVDCSHWCLPGLPDTWNQLFYTLLFYKYLQRPATASCKENCCMPASAELMVQIPAMKRAKGRAPLSVVVAIIGGLALAGIIFTDDLRSLTEIMEKKKDKQKEQKQTPLPAGTRMMLTRPVEKQVTPPRSVEEKISPPPQPAKEAFDPSRCSVTEGYWAYDRSKKLPYTDQTCPFIDTQDSCQRNGRPDSDYLYWDWHLDDCNLPRGPRAAAARRPRSPLRSQTRGGHSDMWLELSMRVAGAQYEGWEGGYIDELYAGQRKKKKTQRHTHTQRGHWFDPAAVLEKLRGKRMVFVGDSLQMGQWLSFVCLVNSAVPYTARSMERTTTLSVFTVTEYNATIEFYWAPYLVEANSDRNIRLGANGRVLHVDAVELHAKHWKGADILVFDSYVWWMSGSRIKTVARRLVQAKPAIIGNELDAWVAFRLGLKTWANWVDANIDPNATRGGIRCYNETWPIMKKGYWGSGADRRMMGVMSDVLGRMRVPVTLLNVTQLTEHRVDAHVSVYTETGGEVLNDAQRADPQTYADCIHWCLPGVPDTWNQILYAHL</sequence>
<evidence type="ECO:0000256" key="5">
    <source>
        <dbReference type="ARBA" id="ARBA00022968"/>
    </source>
</evidence>
<dbReference type="InterPro" id="IPR025846">
    <property type="entry name" value="TBL_N"/>
</dbReference>
<evidence type="ECO:0000256" key="7">
    <source>
        <dbReference type="ARBA" id="ARBA00023034"/>
    </source>
</evidence>
<dbReference type="PANTHER" id="PTHR32285">
    <property type="entry name" value="PROTEIN TRICHOME BIREFRINGENCE-LIKE 9-RELATED"/>
    <property type="match status" value="1"/>
</dbReference>
<evidence type="ECO:0000256" key="4">
    <source>
        <dbReference type="ARBA" id="ARBA00022692"/>
    </source>
</evidence>
<evidence type="ECO:0000313" key="12">
    <source>
        <dbReference type="EMBL" id="KAF8721421.1"/>
    </source>
</evidence>
<reference evidence="12" key="1">
    <citation type="submission" date="2020-07" db="EMBL/GenBank/DDBJ databases">
        <title>Genome sequence and genetic diversity analysis of an under-domesticated orphan crop, white fonio (Digitaria exilis).</title>
        <authorList>
            <person name="Bennetzen J.L."/>
            <person name="Chen S."/>
            <person name="Ma X."/>
            <person name="Wang X."/>
            <person name="Yssel A.E.J."/>
            <person name="Chaluvadi S.R."/>
            <person name="Johnson M."/>
            <person name="Gangashetty P."/>
            <person name="Hamidou F."/>
            <person name="Sanogo M.D."/>
            <person name="Zwaenepoel A."/>
            <person name="Wallace J."/>
            <person name="Van De Peer Y."/>
            <person name="Van Deynze A."/>
        </authorList>
    </citation>
    <scope>NUCLEOTIDE SEQUENCE</scope>
    <source>
        <tissue evidence="12">Leaves</tissue>
    </source>
</reference>
<dbReference type="Proteomes" id="UP000636709">
    <property type="component" value="Unassembled WGS sequence"/>
</dbReference>
<evidence type="ECO:0000256" key="6">
    <source>
        <dbReference type="ARBA" id="ARBA00022989"/>
    </source>
</evidence>
<feature type="region of interest" description="Disordered" evidence="9">
    <location>
        <begin position="734"/>
        <end position="759"/>
    </location>
</feature>
<dbReference type="GO" id="GO:0000139">
    <property type="term" value="C:Golgi membrane"/>
    <property type="evidence" value="ECO:0007669"/>
    <property type="project" value="UniProtKB-SubCell"/>
</dbReference>
<dbReference type="PANTHER" id="PTHR32285:SF14">
    <property type="entry name" value="PROTEIN PMR5"/>
    <property type="match status" value="1"/>
</dbReference>
<dbReference type="InterPro" id="IPR026057">
    <property type="entry name" value="TBL_C"/>
</dbReference>
<feature type="domain" description="Trichome birefringence-like C-terminal" evidence="10">
    <location>
        <begin position="888"/>
        <end position="1155"/>
    </location>
</feature>
<organism evidence="12 13">
    <name type="scientific">Digitaria exilis</name>
    <dbReference type="NCBI Taxonomy" id="1010633"/>
    <lineage>
        <taxon>Eukaryota</taxon>
        <taxon>Viridiplantae</taxon>
        <taxon>Streptophyta</taxon>
        <taxon>Embryophyta</taxon>
        <taxon>Tracheophyta</taxon>
        <taxon>Spermatophyta</taxon>
        <taxon>Magnoliopsida</taxon>
        <taxon>Liliopsida</taxon>
        <taxon>Poales</taxon>
        <taxon>Poaceae</taxon>
        <taxon>PACMAD clade</taxon>
        <taxon>Panicoideae</taxon>
        <taxon>Panicodae</taxon>
        <taxon>Paniceae</taxon>
        <taxon>Anthephorinae</taxon>
        <taxon>Digitaria</taxon>
    </lineage>
</organism>
<feature type="domain" description="Trichome birefringence-like N-terminal" evidence="11">
    <location>
        <begin position="761"/>
        <end position="814"/>
    </location>
</feature>
<dbReference type="OrthoDB" id="1839666at2759"/>
<evidence type="ECO:0000259" key="11">
    <source>
        <dbReference type="Pfam" id="PF14416"/>
    </source>
</evidence>
<proteinExistence type="inferred from homology"/>
<dbReference type="EMBL" id="JACEFO010001685">
    <property type="protein sequence ID" value="KAF8721421.1"/>
    <property type="molecule type" value="Genomic_DNA"/>
</dbReference>
<dbReference type="GO" id="GO:1990538">
    <property type="term" value="F:xylan O-acetyltransferase activity"/>
    <property type="evidence" value="ECO:0007669"/>
    <property type="project" value="UniProtKB-ARBA"/>
</dbReference>
<protein>
    <recommendedName>
        <fullName evidence="14">Trichome birefringence-like N-terminal domain-containing protein</fullName>
    </recommendedName>
</protein>
<evidence type="ECO:0000256" key="3">
    <source>
        <dbReference type="ARBA" id="ARBA00022679"/>
    </source>
</evidence>
<evidence type="ECO:0000256" key="1">
    <source>
        <dbReference type="ARBA" id="ARBA00004323"/>
    </source>
</evidence>
<keyword evidence="4" id="KW-0812">Transmembrane</keyword>
<keyword evidence="6" id="KW-1133">Transmembrane helix</keyword>
<feature type="domain" description="Trichome birefringence-like C-terminal" evidence="10">
    <location>
        <begin position="547"/>
        <end position="634"/>
    </location>
</feature>
<evidence type="ECO:0000256" key="2">
    <source>
        <dbReference type="ARBA" id="ARBA00007727"/>
    </source>
</evidence>
<dbReference type="AlphaFoldDB" id="A0A835C5U4"/>
<comment type="similarity">
    <text evidence="2">Belongs to the PC-esterase family. TBL subfamily.</text>
</comment>
<dbReference type="InterPro" id="IPR029962">
    <property type="entry name" value="TBL"/>
</dbReference>
<gene>
    <name evidence="12" type="ORF">HU200_023134</name>
</gene>
<comment type="caution">
    <text evidence="12">The sequence shown here is derived from an EMBL/GenBank/DDBJ whole genome shotgun (WGS) entry which is preliminary data.</text>
</comment>
<evidence type="ECO:0000256" key="8">
    <source>
        <dbReference type="ARBA" id="ARBA00023136"/>
    </source>
</evidence>
<dbReference type="Pfam" id="PF14416">
    <property type="entry name" value="PMR5N"/>
    <property type="match status" value="2"/>
</dbReference>
<keyword evidence="3" id="KW-0808">Transferase</keyword>
<evidence type="ECO:0000313" key="13">
    <source>
        <dbReference type="Proteomes" id="UP000636709"/>
    </source>
</evidence>
<accession>A0A835C5U4</accession>
<keyword evidence="8" id="KW-0472">Membrane</keyword>